<protein>
    <recommendedName>
        <fullName evidence="4">DUF4190 domain-containing protein</fullName>
    </recommendedName>
</protein>
<dbReference type="RefSeq" id="WP_115091930.1">
    <property type="nucleotide sequence ID" value="NZ_CP068107.1"/>
</dbReference>
<organism evidence="2 3">
    <name type="scientific">Myroides odoratus</name>
    <name type="common">Flavobacterium odoratum</name>
    <dbReference type="NCBI Taxonomy" id="256"/>
    <lineage>
        <taxon>Bacteria</taxon>
        <taxon>Pseudomonadati</taxon>
        <taxon>Bacteroidota</taxon>
        <taxon>Flavobacteriia</taxon>
        <taxon>Flavobacteriales</taxon>
        <taxon>Flavobacteriaceae</taxon>
        <taxon>Myroides</taxon>
    </lineage>
</organism>
<evidence type="ECO:0000313" key="2">
    <source>
        <dbReference type="EMBL" id="STZ69114.1"/>
    </source>
</evidence>
<gene>
    <name evidence="2" type="ORF">NCTC11179_02611</name>
</gene>
<dbReference type="Proteomes" id="UP000255024">
    <property type="component" value="Unassembled WGS sequence"/>
</dbReference>
<evidence type="ECO:0000256" key="1">
    <source>
        <dbReference type="SAM" id="Phobius"/>
    </source>
</evidence>
<reference evidence="2 3" key="1">
    <citation type="submission" date="2018-06" db="EMBL/GenBank/DDBJ databases">
        <authorList>
            <consortium name="Pathogen Informatics"/>
            <person name="Doyle S."/>
        </authorList>
    </citation>
    <scope>NUCLEOTIDE SEQUENCE [LARGE SCALE GENOMIC DNA]</scope>
    <source>
        <strain evidence="2 3">NCTC11179</strain>
    </source>
</reference>
<keyword evidence="1" id="KW-0812">Transmembrane</keyword>
<accession>A0A378U384</accession>
<feature type="transmembrane region" description="Helical" evidence="1">
    <location>
        <begin position="90"/>
        <end position="121"/>
    </location>
</feature>
<proteinExistence type="predicted"/>
<evidence type="ECO:0000313" key="3">
    <source>
        <dbReference type="Proteomes" id="UP000255024"/>
    </source>
</evidence>
<name>A0A378U384_MYROD</name>
<keyword evidence="1" id="KW-1133">Transmembrane helix</keyword>
<dbReference type="AlphaFoldDB" id="A0A378U384"/>
<evidence type="ECO:0008006" key="4">
    <source>
        <dbReference type="Google" id="ProtNLM"/>
    </source>
</evidence>
<keyword evidence="1" id="KW-0472">Membrane</keyword>
<dbReference type="EMBL" id="UGQL01000002">
    <property type="protein sequence ID" value="STZ69114.1"/>
    <property type="molecule type" value="Genomic_DNA"/>
</dbReference>
<sequence>MNTNYPEENQEHRIEVQQEETVTTPTNGGYQTPPPPLYQPAIEKNPIGLTGFILSIVAIVLSWLPIIGWLCWLVGLVLSIVGLFRRPKGFAIAGLIISLIGFVIMFILLGLLGLAFTAAALS</sequence>
<feature type="transmembrane region" description="Helical" evidence="1">
    <location>
        <begin position="52"/>
        <end position="78"/>
    </location>
</feature>
<keyword evidence="3" id="KW-1185">Reference proteome</keyword>